<dbReference type="EMBL" id="LAZR01008521">
    <property type="protein sequence ID" value="KKM78245.1"/>
    <property type="molecule type" value="Genomic_DNA"/>
</dbReference>
<comment type="caution">
    <text evidence="1">The sequence shown here is derived from an EMBL/GenBank/DDBJ whole genome shotgun (WGS) entry which is preliminary data.</text>
</comment>
<dbReference type="AlphaFoldDB" id="A0A0F9MN90"/>
<evidence type="ECO:0000313" key="1">
    <source>
        <dbReference type="EMBL" id="KKM78245.1"/>
    </source>
</evidence>
<accession>A0A0F9MN90</accession>
<name>A0A0F9MN90_9ZZZZ</name>
<organism evidence="1">
    <name type="scientific">marine sediment metagenome</name>
    <dbReference type="NCBI Taxonomy" id="412755"/>
    <lineage>
        <taxon>unclassified sequences</taxon>
        <taxon>metagenomes</taxon>
        <taxon>ecological metagenomes</taxon>
    </lineage>
</organism>
<gene>
    <name evidence="1" type="ORF">LCGC14_1361870</name>
</gene>
<proteinExistence type="predicted"/>
<reference evidence="1" key="1">
    <citation type="journal article" date="2015" name="Nature">
        <title>Complex archaea that bridge the gap between prokaryotes and eukaryotes.</title>
        <authorList>
            <person name="Spang A."/>
            <person name="Saw J.H."/>
            <person name="Jorgensen S.L."/>
            <person name="Zaremba-Niedzwiedzka K."/>
            <person name="Martijn J."/>
            <person name="Lind A.E."/>
            <person name="van Eijk R."/>
            <person name="Schleper C."/>
            <person name="Guy L."/>
            <person name="Ettema T.J."/>
        </authorList>
    </citation>
    <scope>NUCLEOTIDE SEQUENCE</scope>
</reference>
<sequence length="70" mass="7436">METYTVVLMHPGELRAYVGLAEAPSAHLAAEEVQMQASEASNGRFAPAKFRIAVVFAGDVSAEVMPGRTT</sequence>
<protein>
    <submittedName>
        <fullName evidence="1">Uncharacterized protein</fullName>
    </submittedName>
</protein>